<evidence type="ECO:0000313" key="4">
    <source>
        <dbReference type="Proteomes" id="UP000199379"/>
    </source>
</evidence>
<evidence type="ECO:0000313" key="3">
    <source>
        <dbReference type="EMBL" id="SEI77247.1"/>
    </source>
</evidence>
<proteinExistence type="predicted"/>
<feature type="signal peptide" evidence="2">
    <location>
        <begin position="1"/>
        <end position="22"/>
    </location>
</feature>
<feature type="chain" id="PRO_5011645441" evidence="2">
    <location>
        <begin position="23"/>
        <end position="241"/>
    </location>
</feature>
<dbReference type="AlphaFoldDB" id="A0A1H6TJA7"/>
<dbReference type="OrthoDB" id="58662at2"/>
<dbReference type="EMBL" id="FNYD01000002">
    <property type="protein sequence ID" value="SEI77247.1"/>
    <property type="molecule type" value="Genomic_DNA"/>
</dbReference>
<sequence length="241" mass="25981">MNRPGRAVATIAIALAAASVPADEPWQAGTLVRAAYAAPTTRYPHGVLGDEVEYGALVLHYAQTPSPYTIRLPDSRVFEDIAPRRVDVDGDGRDEAMVVESHRDLGARLALYDGGGLIAATPYIGTRNRWLAPVGAADLDGDGHIEIAYIDRPHLAKTLRIWRFRDGRLTEIASLPGLTNHRIGWDHIPGGIRDCGHGPEIITADGTWHRIVASTLIGGSIETRTLGPYTGPDSINARLTC</sequence>
<dbReference type="RefSeq" id="WP_092362776.1">
    <property type="nucleotide sequence ID" value="NZ_BMGV01000002.1"/>
</dbReference>
<evidence type="ECO:0000256" key="1">
    <source>
        <dbReference type="ARBA" id="ARBA00022729"/>
    </source>
</evidence>
<dbReference type="Proteomes" id="UP000199379">
    <property type="component" value="Unassembled WGS sequence"/>
</dbReference>
<dbReference type="STRING" id="1227549.SAMN05444007_102317"/>
<gene>
    <name evidence="3" type="ORF">SAMN05444007_102317</name>
</gene>
<dbReference type="Pfam" id="PF13517">
    <property type="entry name" value="FG-GAP_3"/>
    <property type="match status" value="1"/>
</dbReference>
<keyword evidence="1 2" id="KW-0732">Signal</keyword>
<keyword evidence="4" id="KW-1185">Reference proteome</keyword>
<protein>
    <submittedName>
        <fullName evidence="3">Repeat domain-containing protein</fullName>
    </submittedName>
</protein>
<dbReference type="InterPro" id="IPR013517">
    <property type="entry name" value="FG-GAP"/>
</dbReference>
<evidence type="ECO:0000256" key="2">
    <source>
        <dbReference type="SAM" id="SignalP"/>
    </source>
</evidence>
<accession>A0A1H6TJA7</accession>
<name>A0A1H6TJA7_9RHOB</name>
<organism evidence="3 4">
    <name type="scientific">Cribrihabitans marinus</name>
    <dbReference type="NCBI Taxonomy" id="1227549"/>
    <lineage>
        <taxon>Bacteria</taxon>
        <taxon>Pseudomonadati</taxon>
        <taxon>Pseudomonadota</taxon>
        <taxon>Alphaproteobacteria</taxon>
        <taxon>Rhodobacterales</taxon>
        <taxon>Paracoccaceae</taxon>
        <taxon>Cribrihabitans</taxon>
    </lineage>
</organism>
<reference evidence="3 4" key="1">
    <citation type="submission" date="2016-10" db="EMBL/GenBank/DDBJ databases">
        <authorList>
            <person name="de Groot N.N."/>
        </authorList>
    </citation>
    <scope>NUCLEOTIDE SEQUENCE [LARGE SCALE GENOMIC DNA]</scope>
    <source>
        <strain evidence="3 4">DSM 29340</strain>
    </source>
</reference>
<dbReference type="SUPFAM" id="SSF69318">
    <property type="entry name" value="Integrin alpha N-terminal domain"/>
    <property type="match status" value="1"/>
</dbReference>
<dbReference type="InterPro" id="IPR028994">
    <property type="entry name" value="Integrin_alpha_N"/>
</dbReference>